<evidence type="ECO:0000313" key="4">
    <source>
        <dbReference type="Proteomes" id="UP001528823"/>
    </source>
</evidence>
<accession>A0ABT5U8D0</accession>
<feature type="transmembrane region" description="Helical" evidence="1">
    <location>
        <begin position="133"/>
        <end position="152"/>
    </location>
</feature>
<evidence type="ECO:0000259" key="2">
    <source>
        <dbReference type="Pfam" id="PF09835"/>
    </source>
</evidence>
<reference evidence="3 4" key="1">
    <citation type="submission" date="2022-11" db="EMBL/GenBank/DDBJ databases">
        <title>Spartinivicinus poritis sp. nov., isolated from scleractinian coral Porites lutea.</title>
        <authorList>
            <person name="Zhang G."/>
            <person name="Cai L."/>
            <person name="Wei Q."/>
        </authorList>
    </citation>
    <scope>NUCLEOTIDE SEQUENCE [LARGE SCALE GENOMIC DNA]</scope>
    <source>
        <strain evidence="3 4">A2-2</strain>
    </source>
</reference>
<keyword evidence="4" id="KW-1185">Reference proteome</keyword>
<proteinExistence type="predicted"/>
<dbReference type="PANTHER" id="PTHR40547">
    <property type="entry name" value="SLL0298 PROTEIN"/>
    <property type="match status" value="1"/>
</dbReference>
<feature type="domain" description="DUF2062" evidence="2">
    <location>
        <begin position="24"/>
        <end position="165"/>
    </location>
</feature>
<dbReference type="EMBL" id="JAPMOU010000012">
    <property type="protein sequence ID" value="MDE1462610.1"/>
    <property type="molecule type" value="Genomic_DNA"/>
</dbReference>
<keyword evidence="1" id="KW-1133">Transmembrane helix</keyword>
<comment type="caution">
    <text evidence="3">The sequence shown here is derived from an EMBL/GenBank/DDBJ whole genome shotgun (WGS) entry which is preliminary data.</text>
</comment>
<dbReference type="PANTHER" id="PTHR40547:SF1">
    <property type="entry name" value="SLL0298 PROTEIN"/>
    <property type="match status" value="1"/>
</dbReference>
<protein>
    <submittedName>
        <fullName evidence="3">DUF2062 domain-containing protein</fullName>
    </submittedName>
</protein>
<gene>
    <name evidence="3" type="ORF">ORQ98_11575</name>
</gene>
<feature type="transmembrane region" description="Helical" evidence="1">
    <location>
        <begin position="43"/>
        <end position="60"/>
    </location>
</feature>
<dbReference type="RefSeq" id="WP_274688965.1">
    <property type="nucleotide sequence ID" value="NZ_JAPMOU010000012.1"/>
</dbReference>
<evidence type="ECO:0000256" key="1">
    <source>
        <dbReference type="SAM" id="Phobius"/>
    </source>
</evidence>
<sequence length="179" mass="21150">MPKKLFKRYLPHPDTIKENKSLQRFLGHRIHDPNLWHLNRRSVSSAFFVGVFCAFIPIPFQMVVSAFLAFIFRCNLPISVVLVWITNPVTMPAIFYFTYKVGCFLLNTPVLEIEMELTTEWVSSQLANIWQPLYFGSIISGTVLGLVSYFLIRVYWRWHVAKAWQHRKKKRKSQPHDRH</sequence>
<keyword evidence="1" id="KW-0812">Transmembrane</keyword>
<organism evidence="3 4">
    <name type="scientific">Spartinivicinus poritis</name>
    <dbReference type="NCBI Taxonomy" id="2994640"/>
    <lineage>
        <taxon>Bacteria</taxon>
        <taxon>Pseudomonadati</taxon>
        <taxon>Pseudomonadota</taxon>
        <taxon>Gammaproteobacteria</taxon>
        <taxon>Oceanospirillales</taxon>
        <taxon>Zooshikellaceae</taxon>
        <taxon>Spartinivicinus</taxon>
    </lineage>
</organism>
<evidence type="ECO:0000313" key="3">
    <source>
        <dbReference type="EMBL" id="MDE1462610.1"/>
    </source>
</evidence>
<dbReference type="InterPro" id="IPR018639">
    <property type="entry name" value="DUF2062"/>
</dbReference>
<keyword evidence="1" id="KW-0472">Membrane</keyword>
<dbReference type="Proteomes" id="UP001528823">
    <property type="component" value="Unassembled WGS sequence"/>
</dbReference>
<name>A0ABT5U8D0_9GAMM</name>
<dbReference type="Pfam" id="PF09835">
    <property type="entry name" value="DUF2062"/>
    <property type="match status" value="1"/>
</dbReference>